<dbReference type="Gene3D" id="3.90.1310.10">
    <property type="entry name" value="Penicillin-binding protein 2a (Domain 2)"/>
    <property type="match status" value="1"/>
</dbReference>
<dbReference type="InterPro" id="IPR050515">
    <property type="entry name" value="Beta-lactam/transpept"/>
</dbReference>
<evidence type="ECO:0000259" key="10">
    <source>
        <dbReference type="Pfam" id="PF00905"/>
    </source>
</evidence>
<accession>A0AAW6TXP6</accession>
<dbReference type="GO" id="GO:0005886">
    <property type="term" value="C:plasma membrane"/>
    <property type="evidence" value="ECO:0007669"/>
    <property type="project" value="TreeGrafter"/>
</dbReference>
<evidence type="ECO:0000256" key="7">
    <source>
        <dbReference type="ARBA" id="ARBA00022801"/>
    </source>
</evidence>
<dbReference type="GO" id="GO:0071555">
    <property type="term" value="P:cell wall organization"/>
    <property type="evidence" value="ECO:0007669"/>
    <property type="project" value="TreeGrafter"/>
</dbReference>
<dbReference type="Pfam" id="PF00905">
    <property type="entry name" value="Transpeptidase"/>
    <property type="match status" value="1"/>
</dbReference>
<evidence type="ECO:0000256" key="4">
    <source>
        <dbReference type="ARBA" id="ARBA00012865"/>
    </source>
</evidence>
<keyword evidence="6" id="KW-0732">Signal</keyword>
<evidence type="ECO:0000256" key="6">
    <source>
        <dbReference type="ARBA" id="ARBA00022729"/>
    </source>
</evidence>
<protein>
    <recommendedName>
        <fullName evidence="4">beta-lactamase</fullName>
        <ecNumber evidence="4">3.5.2.6</ecNumber>
    </recommendedName>
</protein>
<dbReference type="SUPFAM" id="SSF56519">
    <property type="entry name" value="Penicillin binding protein dimerisation domain"/>
    <property type="match status" value="1"/>
</dbReference>
<evidence type="ECO:0000313" key="13">
    <source>
        <dbReference type="Proteomes" id="UP001431776"/>
    </source>
</evidence>
<keyword evidence="5" id="KW-0121">Carboxypeptidase</keyword>
<dbReference type="Pfam" id="PF03717">
    <property type="entry name" value="PBP_dimer"/>
    <property type="match status" value="1"/>
</dbReference>
<feature type="domain" description="Penicillin-binding protein dimerisation" evidence="11">
    <location>
        <begin position="55"/>
        <end position="313"/>
    </location>
</feature>
<dbReference type="AlphaFoldDB" id="A0AAW6TXP6"/>
<comment type="catalytic activity">
    <reaction evidence="1">
        <text>a beta-lactam + H2O = a substituted beta-amino acid</text>
        <dbReference type="Rhea" id="RHEA:20401"/>
        <dbReference type="ChEBI" id="CHEBI:15377"/>
        <dbReference type="ChEBI" id="CHEBI:35627"/>
        <dbReference type="ChEBI" id="CHEBI:140347"/>
        <dbReference type="EC" id="3.5.2.6"/>
    </reaction>
</comment>
<evidence type="ECO:0000259" key="11">
    <source>
        <dbReference type="Pfam" id="PF03717"/>
    </source>
</evidence>
<evidence type="ECO:0000256" key="1">
    <source>
        <dbReference type="ARBA" id="ARBA00001526"/>
    </source>
</evidence>
<dbReference type="InterPro" id="IPR036138">
    <property type="entry name" value="PBP_dimer_sf"/>
</dbReference>
<dbReference type="Proteomes" id="UP001431776">
    <property type="component" value="Unassembled WGS sequence"/>
</dbReference>
<evidence type="ECO:0000256" key="9">
    <source>
        <dbReference type="ARBA" id="ARBA00023251"/>
    </source>
</evidence>
<dbReference type="PANTHER" id="PTHR30627:SF6">
    <property type="entry name" value="BETA-LACTAMASE YBXI-RELATED"/>
    <property type="match status" value="1"/>
</dbReference>
<evidence type="ECO:0000256" key="2">
    <source>
        <dbReference type="ARBA" id="ARBA00004370"/>
    </source>
</evidence>
<keyword evidence="9" id="KW-0046">Antibiotic resistance</keyword>
<keyword evidence="7" id="KW-0378">Hydrolase</keyword>
<sequence length="713" mass="80039">MYDKRVKIFIGMGLSLLLIALLRLVQMQLLADSSLQDEIAALKRQRGRSRQLNTLRGQILDRKGRVLATDSPQFQIAVDYRLTRFYDDRVVEAMELLARDRTNPSVLYDLQKEVEAKRSDLQRIIHDCSAFGADPNAIERRIRSLNDEKWNLRTFIAWVRGGPDPNLVARYGGRINSIPPSEAEVDFERRYPDRADRLRRIARVDDLAGMYDSEPLLELETEDDIFAAQIEFMDINDVSIVPKGQRQYPYGSTAAQTIGWVGPAEADHYTELLKHDRLASYREGEVCGRRPGVEYVCEAILRGRRGELVYDIDRKLIRQSETVFGKDVQLTLDIELQRRIENYITDRTLNPNYLAPSSVVVIQVRTGDVLALVSTPTYDLNRVRYDYGALMGDPNHPLWNRAISQQYPPGSSIKPLILIAGLEEKVVAADEIISCPSAPAPPGWPNCLIYRNNRFGHDVRWDNIARNAIKGSCNIYFTHAADRLDRAALQQWLYRFGYGHRVPLNYPPAPSDEIEPRQLIQAQGQISWKRPETTIASFEDIPALRDVDKRLFGIGQGNLWASPLQVANSFATLARGGLARPPRLFLQPQTPGRPEETVDLNISPETLQVVYDGMNAVVNETGGSGQNAFRPSGLARQGVKVLGKTGSTERPYHAWFAGFAEDDEGAKIAFAVLIEGGQQGSRDAAPVARDVIQFCVDAGYVGTPSDMPIPTRP</sequence>
<keyword evidence="13" id="KW-1185">Reference proteome</keyword>
<keyword evidence="5" id="KW-0645">Protease</keyword>
<comment type="caution">
    <text evidence="12">The sequence shown here is derived from an EMBL/GenBank/DDBJ whole genome shotgun (WGS) entry which is preliminary data.</text>
</comment>
<dbReference type="InterPro" id="IPR005311">
    <property type="entry name" value="PBP_dimer"/>
</dbReference>
<evidence type="ECO:0000256" key="5">
    <source>
        <dbReference type="ARBA" id="ARBA00022645"/>
    </source>
</evidence>
<evidence type="ECO:0000256" key="3">
    <source>
        <dbReference type="ARBA" id="ARBA00007898"/>
    </source>
</evidence>
<comment type="subcellular location">
    <subcellularLocation>
        <location evidence="2">Membrane</location>
    </subcellularLocation>
</comment>
<organism evidence="12 13">
    <name type="scientific">Anaerobaca lacustris</name>
    <dbReference type="NCBI Taxonomy" id="3044600"/>
    <lineage>
        <taxon>Bacteria</taxon>
        <taxon>Pseudomonadati</taxon>
        <taxon>Planctomycetota</taxon>
        <taxon>Phycisphaerae</taxon>
        <taxon>Sedimentisphaerales</taxon>
        <taxon>Anaerobacaceae</taxon>
        <taxon>Anaerobaca</taxon>
    </lineage>
</organism>
<dbReference type="RefSeq" id="WP_349244783.1">
    <property type="nucleotide sequence ID" value="NZ_JASCXX010000010.1"/>
</dbReference>
<gene>
    <name evidence="12" type="ORF">QJ522_10010</name>
</gene>
<reference evidence="12" key="1">
    <citation type="submission" date="2023-05" db="EMBL/GenBank/DDBJ databases">
        <title>Anaerotaeda fermentans gen. nov., sp. nov., a novel anaerobic planctomycete of the new family within the order Sedimentisphaerales isolated from Taman Peninsula, Russia.</title>
        <authorList>
            <person name="Khomyakova M.A."/>
            <person name="Merkel A.Y."/>
            <person name="Slobodkin A.I."/>
        </authorList>
    </citation>
    <scope>NUCLEOTIDE SEQUENCE</scope>
    <source>
        <strain evidence="12">M17dextr</strain>
    </source>
</reference>
<dbReference type="EC" id="3.5.2.6" evidence="4"/>
<dbReference type="GO" id="GO:0046677">
    <property type="term" value="P:response to antibiotic"/>
    <property type="evidence" value="ECO:0007669"/>
    <property type="project" value="UniProtKB-KW"/>
</dbReference>
<comment type="similarity">
    <text evidence="3">Belongs to the class-D beta-lactamase family.</text>
</comment>
<evidence type="ECO:0000256" key="8">
    <source>
        <dbReference type="ARBA" id="ARBA00023136"/>
    </source>
</evidence>
<dbReference type="Gene3D" id="3.40.710.10">
    <property type="entry name" value="DD-peptidase/beta-lactamase superfamily"/>
    <property type="match status" value="1"/>
</dbReference>
<dbReference type="SUPFAM" id="SSF56601">
    <property type="entry name" value="beta-lactamase/transpeptidase-like"/>
    <property type="match status" value="1"/>
</dbReference>
<dbReference type="PANTHER" id="PTHR30627">
    <property type="entry name" value="PEPTIDOGLYCAN D,D-TRANSPEPTIDASE"/>
    <property type="match status" value="1"/>
</dbReference>
<name>A0AAW6TXP6_9BACT</name>
<dbReference type="InterPro" id="IPR012338">
    <property type="entry name" value="Beta-lactam/transpept-like"/>
</dbReference>
<evidence type="ECO:0000313" key="12">
    <source>
        <dbReference type="EMBL" id="MDI6449375.1"/>
    </source>
</evidence>
<proteinExistence type="inferred from homology"/>
<dbReference type="EMBL" id="JASCXX010000010">
    <property type="protein sequence ID" value="MDI6449375.1"/>
    <property type="molecule type" value="Genomic_DNA"/>
</dbReference>
<keyword evidence="8" id="KW-0472">Membrane</keyword>
<dbReference type="GO" id="GO:0004180">
    <property type="term" value="F:carboxypeptidase activity"/>
    <property type="evidence" value="ECO:0007669"/>
    <property type="project" value="UniProtKB-KW"/>
</dbReference>
<feature type="domain" description="Penicillin-binding protein transpeptidase" evidence="10">
    <location>
        <begin position="358"/>
        <end position="693"/>
    </location>
</feature>
<dbReference type="GO" id="GO:0008658">
    <property type="term" value="F:penicillin binding"/>
    <property type="evidence" value="ECO:0007669"/>
    <property type="project" value="InterPro"/>
</dbReference>
<dbReference type="GO" id="GO:0008800">
    <property type="term" value="F:beta-lactamase activity"/>
    <property type="evidence" value="ECO:0007669"/>
    <property type="project" value="UniProtKB-EC"/>
</dbReference>
<dbReference type="InterPro" id="IPR001460">
    <property type="entry name" value="PCN-bd_Tpept"/>
</dbReference>